<evidence type="ECO:0000313" key="2">
    <source>
        <dbReference type="EMBL" id="MBE1502291.1"/>
    </source>
</evidence>
<proteinExistence type="predicted"/>
<comment type="caution">
    <text evidence="2">The sequence shown here is derived from an EMBL/GenBank/DDBJ whole genome shotgun (WGS) entry which is preliminary data.</text>
</comment>
<dbReference type="RefSeq" id="WP_158104373.1">
    <property type="nucleotide sequence ID" value="NZ_JADBEG010000001.1"/>
</dbReference>
<keyword evidence="1" id="KW-0472">Membrane</keyword>
<keyword evidence="3" id="KW-1185">Reference proteome</keyword>
<organism evidence="2 3">
    <name type="scientific">Amycolatopsis lexingtonensis</name>
    <dbReference type="NCBI Taxonomy" id="218822"/>
    <lineage>
        <taxon>Bacteria</taxon>
        <taxon>Bacillati</taxon>
        <taxon>Actinomycetota</taxon>
        <taxon>Actinomycetes</taxon>
        <taxon>Pseudonocardiales</taxon>
        <taxon>Pseudonocardiaceae</taxon>
        <taxon>Amycolatopsis</taxon>
    </lineage>
</organism>
<evidence type="ECO:0000313" key="3">
    <source>
        <dbReference type="Proteomes" id="UP000631670"/>
    </source>
</evidence>
<name>A0ABR9IGK6_9PSEU</name>
<feature type="transmembrane region" description="Helical" evidence="1">
    <location>
        <begin position="12"/>
        <end position="31"/>
    </location>
</feature>
<reference evidence="2 3" key="1">
    <citation type="submission" date="2020-10" db="EMBL/GenBank/DDBJ databases">
        <title>Sequencing the genomes of 1000 actinobacteria strains.</title>
        <authorList>
            <person name="Klenk H.-P."/>
        </authorList>
    </citation>
    <scope>NUCLEOTIDE SEQUENCE [LARGE SCALE GENOMIC DNA]</scope>
    <source>
        <strain evidence="2 3">DSM 44653</strain>
    </source>
</reference>
<sequence length="58" mass="6360">MYVLSGTDPVLVVGLALLAPAVRVIALVVALRGTDPRDRPAIIRALAELFRLLPRKRR</sequence>
<keyword evidence="1" id="KW-0812">Transmembrane</keyword>
<dbReference type="EMBL" id="JADBEG010000001">
    <property type="protein sequence ID" value="MBE1502291.1"/>
    <property type="molecule type" value="Genomic_DNA"/>
</dbReference>
<protein>
    <submittedName>
        <fullName evidence="2">Uncharacterized protein</fullName>
    </submittedName>
</protein>
<accession>A0ABR9IGK6</accession>
<gene>
    <name evidence="2" type="ORF">H4696_009391</name>
</gene>
<dbReference type="Proteomes" id="UP000631670">
    <property type="component" value="Unassembled WGS sequence"/>
</dbReference>
<keyword evidence="1" id="KW-1133">Transmembrane helix</keyword>
<evidence type="ECO:0000256" key="1">
    <source>
        <dbReference type="SAM" id="Phobius"/>
    </source>
</evidence>